<sequence length="161" mass="18630">MKVAIYCRVSTEEQDAGKQEHICRKYCENKEDWEIFKVYKDVISGKENSRPEFNELLKDMRLYRFRAIVVTKLDRIGRSLKHLLSLFDEFKNKKVDFVATTQNIDTSTAAGELQLHILSAFAQFEASIISERTKEGMAGAKNVGKRGKDKKPRKKRGVLRK</sequence>
<dbReference type="InterPro" id="IPR050639">
    <property type="entry name" value="SSR_resolvase"/>
</dbReference>
<reference evidence="6" key="1">
    <citation type="journal article" date="2015" name="Nature">
        <title>Complex archaea that bridge the gap between prokaryotes and eukaryotes.</title>
        <authorList>
            <person name="Spang A."/>
            <person name="Saw J.H."/>
            <person name="Jorgensen S.L."/>
            <person name="Zaremba-Niedzwiedzka K."/>
            <person name="Martijn J."/>
            <person name="Lind A.E."/>
            <person name="van Eijk R."/>
            <person name="Schleper C."/>
            <person name="Guy L."/>
            <person name="Ettema T.J."/>
        </authorList>
    </citation>
    <scope>NUCLEOTIDE SEQUENCE</scope>
</reference>
<dbReference type="GO" id="GO:0015074">
    <property type="term" value="P:DNA integration"/>
    <property type="evidence" value="ECO:0007669"/>
    <property type="project" value="UniProtKB-KW"/>
</dbReference>
<dbReference type="GO" id="GO:0000150">
    <property type="term" value="F:DNA strand exchange activity"/>
    <property type="evidence" value="ECO:0007669"/>
    <property type="project" value="InterPro"/>
</dbReference>
<dbReference type="SMART" id="SM00857">
    <property type="entry name" value="Resolvase"/>
    <property type="match status" value="1"/>
</dbReference>
<feature type="domain" description="Resolvase/invertase-type recombinase catalytic" evidence="5">
    <location>
        <begin position="2"/>
        <end position="144"/>
    </location>
</feature>
<dbReference type="GO" id="GO:0003677">
    <property type="term" value="F:DNA binding"/>
    <property type="evidence" value="ECO:0007669"/>
    <property type="project" value="UniProtKB-KW"/>
</dbReference>
<name>A0A0F9S7V9_9ZZZZ</name>
<keyword evidence="3" id="KW-0233">DNA recombination</keyword>
<evidence type="ECO:0000256" key="4">
    <source>
        <dbReference type="SAM" id="MobiDB-lite"/>
    </source>
</evidence>
<dbReference type="EMBL" id="LAZR01002802">
    <property type="protein sequence ID" value="KKN25443.1"/>
    <property type="molecule type" value="Genomic_DNA"/>
</dbReference>
<dbReference type="Gene3D" id="3.40.50.1390">
    <property type="entry name" value="Resolvase, N-terminal catalytic domain"/>
    <property type="match status" value="1"/>
</dbReference>
<dbReference type="PANTHER" id="PTHR30461">
    <property type="entry name" value="DNA-INVERTASE FROM LAMBDOID PROPHAGE"/>
    <property type="match status" value="1"/>
</dbReference>
<dbReference type="SUPFAM" id="SSF53041">
    <property type="entry name" value="Resolvase-like"/>
    <property type="match status" value="1"/>
</dbReference>
<comment type="caution">
    <text evidence="6">The sequence shown here is derived from an EMBL/GenBank/DDBJ whole genome shotgun (WGS) entry which is preliminary data.</text>
</comment>
<dbReference type="PANTHER" id="PTHR30461:SF2">
    <property type="entry name" value="SERINE RECOMBINASE PINE-RELATED"/>
    <property type="match status" value="1"/>
</dbReference>
<dbReference type="Pfam" id="PF00239">
    <property type="entry name" value="Resolvase"/>
    <property type="match status" value="1"/>
</dbReference>
<evidence type="ECO:0000313" key="6">
    <source>
        <dbReference type="EMBL" id="KKN25443.1"/>
    </source>
</evidence>
<gene>
    <name evidence="6" type="ORF">LCGC14_0884750</name>
</gene>
<keyword evidence="1" id="KW-0229">DNA integration</keyword>
<dbReference type="AlphaFoldDB" id="A0A0F9S7V9"/>
<dbReference type="InterPro" id="IPR006118">
    <property type="entry name" value="Recombinase_CS"/>
</dbReference>
<dbReference type="CDD" id="cd03768">
    <property type="entry name" value="SR_ResInv"/>
    <property type="match status" value="1"/>
</dbReference>
<feature type="region of interest" description="Disordered" evidence="4">
    <location>
        <begin position="137"/>
        <end position="161"/>
    </location>
</feature>
<proteinExistence type="predicted"/>
<evidence type="ECO:0000259" key="5">
    <source>
        <dbReference type="PROSITE" id="PS51736"/>
    </source>
</evidence>
<dbReference type="InterPro" id="IPR036162">
    <property type="entry name" value="Resolvase-like_N_sf"/>
</dbReference>
<evidence type="ECO:0000256" key="1">
    <source>
        <dbReference type="ARBA" id="ARBA00022908"/>
    </source>
</evidence>
<dbReference type="InterPro" id="IPR006119">
    <property type="entry name" value="Resolv_N"/>
</dbReference>
<protein>
    <recommendedName>
        <fullName evidence="5">Resolvase/invertase-type recombinase catalytic domain-containing protein</fullName>
    </recommendedName>
</protein>
<evidence type="ECO:0000256" key="3">
    <source>
        <dbReference type="ARBA" id="ARBA00023172"/>
    </source>
</evidence>
<feature type="compositionally biased region" description="Basic residues" evidence="4">
    <location>
        <begin position="143"/>
        <end position="161"/>
    </location>
</feature>
<accession>A0A0F9S7V9</accession>
<keyword evidence="2" id="KW-0238">DNA-binding</keyword>
<dbReference type="PROSITE" id="PS51736">
    <property type="entry name" value="RECOMBINASES_3"/>
    <property type="match status" value="1"/>
</dbReference>
<dbReference type="PROSITE" id="PS00397">
    <property type="entry name" value="RECOMBINASES_1"/>
    <property type="match status" value="1"/>
</dbReference>
<organism evidence="6">
    <name type="scientific">marine sediment metagenome</name>
    <dbReference type="NCBI Taxonomy" id="412755"/>
    <lineage>
        <taxon>unclassified sequences</taxon>
        <taxon>metagenomes</taxon>
        <taxon>ecological metagenomes</taxon>
    </lineage>
</organism>
<evidence type="ECO:0000256" key="2">
    <source>
        <dbReference type="ARBA" id="ARBA00023125"/>
    </source>
</evidence>